<evidence type="ECO:0000313" key="1">
    <source>
        <dbReference type="EMBL" id="MBE9640921.1"/>
    </source>
</evidence>
<proteinExistence type="predicted"/>
<dbReference type="RefSeq" id="WP_194138161.1">
    <property type="nucleotide sequence ID" value="NZ_JADFFK010000060.1"/>
</dbReference>
<gene>
    <name evidence="1" type="ORF">IQ782_29180</name>
</gene>
<comment type="caution">
    <text evidence="1">The sequence shown here is derived from an EMBL/GenBank/DDBJ whole genome shotgun (WGS) entry which is preliminary data.</text>
</comment>
<dbReference type="EMBL" id="JADFFK010000060">
    <property type="protein sequence ID" value="MBE9640921.1"/>
    <property type="molecule type" value="Genomic_DNA"/>
</dbReference>
<name>A0ABR9XC02_9RHOB</name>
<reference evidence="1 2" key="1">
    <citation type="journal article" date="2021" name="Int. J. Syst. Evol. Microbiol.">
        <title>Salipiger mangrovisoli sp. nov., isolated from mangrove soil and the proposal for the reclassification of Paraphaeobacter pallidus as Salipiger pallidus comb. nov.</title>
        <authorList>
            <person name="Du J."/>
            <person name="Liu Y."/>
            <person name="Pei T."/>
            <person name="Deng M.R."/>
            <person name="Zhu H."/>
        </authorList>
    </citation>
    <scope>NUCLEOTIDE SEQUENCE [LARGE SCALE GENOMIC DNA]</scope>
    <source>
        <strain evidence="1 2">6D45A</strain>
    </source>
</reference>
<sequence>MSLSHLKLRAIVKYRRFTRGLRKTVRRLEHSSSGISNEFDRAPLQRTALAAGIGQAALHPAPEGLGQSTDMAIYSTYCGPLGSFTYDRNNRPERWPHYFVSNNPTVLEIVGDLGWKPIPLDLPISGNPVLSAHQAKVAKALPHLFPDLARHRFVTYLDDKRRIPHAELEGLRDTLVEKHGAMALRLSPHIRDNVLWEFTDSLFQDRYRAQSHQMLRYMLAQLEAGKTLETDRLFTTNFILRDMADPRTAALGERWYEDILSCGIDCQLPFAFLAQGEEAIVDLPAPPRKKYLGKKLA</sequence>
<organism evidence="1 2">
    <name type="scientific">Salipiger mangrovisoli</name>
    <dbReference type="NCBI Taxonomy" id="2865933"/>
    <lineage>
        <taxon>Bacteria</taxon>
        <taxon>Pseudomonadati</taxon>
        <taxon>Pseudomonadota</taxon>
        <taxon>Alphaproteobacteria</taxon>
        <taxon>Rhodobacterales</taxon>
        <taxon>Roseobacteraceae</taxon>
        <taxon>Salipiger</taxon>
    </lineage>
</organism>
<dbReference type="Proteomes" id="UP000607796">
    <property type="component" value="Unassembled WGS sequence"/>
</dbReference>
<protein>
    <submittedName>
        <fullName evidence="1">Uncharacterized protein</fullName>
    </submittedName>
</protein>
<evidence type="ECO:0000313" key="2">
    <source>
        <dbReference type="Proteomes" id="UP000607796"/>
    </source>
</evidence>
<accession>A0ABR9XC02</accession>
<keyword evidence="2" id="KW-1185">Reference proteome</keyword>